<dbReference type="AlphaFoldDB" id="A0A4C1YMJ0"/>
<name>A0A4C1YMJ0_EUMVA</name>
<evidence type="ECO:0000313" key="3">
    <source>
        <dbReference type="Proteomes" id="UP000299102"/>
    </source>
</evidence>
<proteinExistence type="predicted"/>
<feature type="compositionally biased region" description="Polar residues" evidence="1">
    <location>
        <begin position="1"/>
        <end position="18"/>
    </location>
</feature>
<protein>
    <submittedName>
        <fullName evidence="2">Uncharacterized protein</fullName>
    </submittedName>
</protein>
<dbReference type="Proteomes" id="UP000299102">
    <property type="component" value="Unassembled WGS sequence"/>
</dbReference>
<accession>A0A4C1YMJ0</accession>
<comment type="caution">
    <text evidence="2">The sequence shown here is derived from an EMBL/GenBank/DDBJ whole genome shotgun (WGS) entry which is preliminary data.</text>
</comment>
<keyword evidence="3" id="KW-1185">Reference proteome</keyword>
<dbReference type="EMBL" id="BGZK01001331">
    <property type="protein sequence ID" value="GBP77436.1"/>
    <property type="molecule type" value="Genomic_DNA"/>
</dbReference>
<organism evidence="2 3">
    <name type="scientific">Eumeta variegata</name>
    <name type="common">Bagworm moth</name>
    <name type="synonym">Eumeta japonica</name>
    <dbReference type="NCBI Taxonomy" id="151549"/>
    <lineage>
        <taxon>Eukaryota</taxon>
        <taxon>Metazoa</taxon>
        <taxon>Ecdysozoa</taxon>
        <taxon>Arthropoda</taxon>
        <taxon>Hexapoda</taxon>
        <taxon>Insecta</taxon>
        <taxon>Pterygota</taxon>
        <taxon>Neoptera</taxon>
        <taxon>Endopterygota</taxon>
        <taxon>Lepidoptera</taxon>
        <taxon>Glossata</taxon>
        <taxon>Ditrysia</taxon>
        <taxon>Tineoidea</taxon>
        <taxon>Psychidae</taxon>
        <taxon>Oiketicinae</taxon>
        <taxon>Eumeta</taxon>
    </lineage>
</organism>
<sequence length="89" mass="9937">MLAEQTKQPAFKTPQSSADGPPLKLGARKKAANQGPTAENRRLNDEPFIIRRNPRRFSYPITPVAQRLTVLPPKRKVSDATLITDELTD</sequence>
<reference evidence="2 3" key="1">
    <citation type="journal article" date="2019" name="Commun. Biol.">
        <title>The bagworm genome reveals a unique fibroin gene that provides high tensile strength.</title>
        <authorList>
            <person name="Kono N."/>
            <person name="Nakamura H."/>
            <person name="Ohtoshi R."/>
            <person name="Tomita M."/>
            <person name="Numata K."/>
            <person name="Arakawa K."/>
        </authorList>
    </citation>
    <scope>NUCLEOTIDE SEQUENCE [LARGE SCALE GENOMIC DNA]</scope>
</reference>
<evidence type="ECO:0000313" key="2">
    <source>
        <dbReference type="EMBL" id="GBP77436.1"/>
    </source>
</evidence>
<feature type="region of interest" description="Disordered" evidence="1">
    <location>
        <begin position="1"/>
        <end position="46"/>
    </location>
</feature>
<gene>
    <name evidence="2" type="ORF">EVAR_50695_1</name>
</gene>
<evidence type="ECO:0000256" key="1">
    <source>
        <dbReference type="SAM" id="MobiDB-lite"/>
    </source>
</evidence>